<keyword evidence="2" id="KW-1133">Transmembrane helix</keyword>
<sequence length="471" mass="52373">MTKEDGCPGRIPVMSDLPALIIVICIGVVMILHSAGRAAQDQEGGAVEPCSGLQEAGRGHRCLNNAIGRHFAGSGFVGHPTLLAMNCPRFIVVALSLFSVSGYPIPFLGSIATYVPGLQNAPMWNQFTKGSEESQNEMVQAGERLLSHALQITTDDDEAKVAHVEGMIGSFSDLVIHSPDFAKMVNVSLLTKQQIELLVNEQFDLLDKMFPGFIKERGRGRNVLEKITENMARAAMDLKKGNRVANVSSVLIPLEKLPRKLIDQAFNGDRLWSLNREESEAIRDYYLGVLSGAIHTDQDGTAVKAGEEPDTEFIKRLVEKMPRNIDFMDLPMDIVKKLLNGELPQLNTLPKKLQEFFKTNLDFFIMALGDKINMTDVEALPTFERIELPTYEPYDLSKLENGVMKLTDKKSNNVWVFVAMFLFLLSCVSAGLLFWQCTGQPRRTVFIGDLPPQFTSTPKNSPSRRDESHDE</sequence>
<feature type="transmembrane region" description="Helical" evidence="2">
    <location>
        <begin position="17"/>
        <end position="35"/>
    </location>
</feature>
<evidence type="ECO:0000256" key="2">
    <source>
        <dbReference type="SAM" id="Phobius"/>
    </source>
</evidence>
<keyword evidence="2" id="KW-0812">Transmembrane</keyword>
<dbReference type="Proteomes" id="UP001175271">
    <property type="component" value="Unassembled WGS sequence"/>
</dbReference>
<proteinExistence type="predicted"/>
<dbReference type="EMBL" id="JAUCMV010000003">
    <property type="protein sequence ID" value="KAK0413340.1"/>
    <property type="molecule type" value="Genomic_DNA"/>
</dbReference>
<organism evidence="3 4">
    <name type="scientific">Steinernema hermaphroditum</name>
    <dbReference type="NCBI Taxonomy" id="289476"/>
    <lineage>
        <taxon>Eukaryota</taxon>
        <taxon>Metazoa</taxon>
        <taxon>Ecdysozoa</taxon>
        <taxon>Nematoda</taxon>
        <taxon>Chromadorea</taxon>
        <taxon>Rhabditida</taxon>
        <taxon>Tylenchina</taxon>
        <taxon>Panagrolaimomorpha</taxon>
        <taxon>Strongyloidoidea</taxon>
        <taxon>Steinernematidae</taxon>
        <taxon>Steinernema</taxon>
    </lineage>
</organism>
<reference evidence="3" key="1">
    <citation type="submission" date="2023-06" db="EMBL/GenBank/DDBJ databases">
        <title>Genomic analysis of the entomopathogenic nematode Steinernema hermaphroditum.</title>
        <authorList>
            <person name="Schwarz E.M."/>
            <person name="Heppert J.K."/>
            <person name="Baniya A."/>
            <person name="Schwartz H.T."/>
            <person name="Tan C.-H."/>
            <person name="Antoshechkin I."/>
            <person name="Sternberg P.W."/>
            <person name="Goodrich-Blair H."/>
            <person name="Dillman A.R."/>
        </authorList>
    </citation>
    <scope>NUCLEOTIDE SEQUENCE</scope>
    <source>
        <strain evidence="3">PS9179</strain>
        <tissue evidence="3">Whole animal</tissue>
    </source>
</reference>
<protein>
    <submittedName>
        <fullName evidence="3">Uncharacterized protein</fullName>
    </submittedName>
</protein>
<feature type="region of interest" description="Disordered" evidence="1">
    <location>
        <begin position="449"/>
        <end position="471"/>
    </location>
</feature>
<name>A0AA39HXM3_9BILA</name>
<keyword evidence="4" id="KW-1185">Reference proteome</keyword>
<dbReference type="AlphaFoldDB" id="A0AA39HXM3"/>
<gene>
    <name evidence="3" type="ORF">QR680_006745</name>
</gene>
<evidence type="ECO:0000256" key="1">
    <source>
        <dbReference type="SAM" id="MobiDB-lite"/>
    </source>
</evidence>
<feature type="transmembrane region" description="Helical" evidence="2">
    <location>
        <begin position="414"/>
        <end position="435"/>
    </location>
</feature>
<comment type="caution">
    <text evidence="3">The sequence shown here is derived from an EMBL/GenBank/DDBJ whole genome shotgun (WGS) entry which is preliminary data.</text>
</comment>
<evidence type="ECO:0000313" key="3">
    <source>
        <dbReference type="EMBL" id="KAK0413340.1"/>
    </source>
</evidence>
<keyword evidence="2" id="KW-0472">Membrane</keyword>
<evidence type="ECO:0000313" key="4">
    <source>
        <dbReference type="Proteomes" id="UP001175271"/>
    </source>
</evidence>
<accession>A0AA39HXM3</accession>